<evidence type="ECO:0000313" key="2">
    <source>
        <dbReference type="EMBL" id="TFL07392.1"/>
    </source>
</evidence>
<feature type="region of interest" description="Disordered" evidence="1">
    <location>
        <begin position="919"/>
        <end position="938"/>
    </location>
</feature>
<name>A0A5C3QZM9_9AGAR</name>
<feature type="compositionally biased region" description="Low complexity" evidence="1">
    <location>
        <begin position="513"/>
        <end position="523"/>
    </location>
</feature>
<feature type="compositionally biased region" description="Polar residues" evidence="1">
    <location>
        <begin position="198"/>
        <end position="221"/>
    </location>
</feature>
<feature type="compositionally biased region" description="Basic and acidic residues" evidence="1">
    <location>
        <begin position="832"/>
        <end position="845"/>
    </location>
</feature>
<dbReference type="EMBL" id="ML178814">
    <property type="protein sequence ID" value="TFL07392.1"/>
    <property type="molecule type" value="Genomic_DNA"/>
</dbReference>
<feature type="compositionally biased region" description="Low complexity" evidence="1">
    <location>
        <begin position="384"/>
        <end position="419"/>
    </location>
</feature>
<gene>
    <name evidence="2" type="ORF">BDV98DRAFT_557797</name>
</gene>
<feature type="region of interest" description="Disordered" evidence="1">
    <location>
        <begin position="36"/>
        <end position="178"/>
    </location>
</feature>
<feature type="compositionally biased region" description="Polar residues" evidence="1">
    <location>
        <begin position="137"/>
        <end position="147"/>
    </location>
</feature>
<reference evidence="2 3" key="1">
    <citation type="journal article" date="2019" name="Nat. Ecol. Evol.">
        <title>Megaphylogeny resolves global patterns of mushroom evolution.</title>
        <authorList>
            <person name="Varga T."/>
            <person name="Krizsan K."/>
            <person name="Foldi C."/>
            <person name="Dima B."/>
            <person name="Sanchez-Garcia M."/>
            <person name="Sanchez-Ramirez S."/>
            <person name="Szollosi G.J."/>
            <person name="Szarkandi J.G."/>
            <person name="Papp V."/>
            <person name="Albert L."/>
            <person name="Andreopoulos W."/>
            <person name="Angelini C."/>
            <person name="Antonin V."/>
            <person name="Barry K.W."/>
            <person name="Bougher N.L."/>
            <person name="Buchanan P."/>
            <person name="Buyck B."/>
            <person name="Bense V."/>
            <person name="Catcheside P."/>
            <person name="Chovatia M."/>
            <person name="Cooper J."/>
            <person name="Damon W."/>
            <person name="Desjardin D."/>
            <person name="Finy P."/>
            <person name="Geml J."/>
            <person name="Haridas S."/>
            <person name="Hughes K."/>
            <person name="Justo A."/>
            <person name="Karasinski D."/>
            <person name="Kautmanova I."/>
            <person name="Kiss B."/>
            <person name="Kocsube S."/>
            <person name="Kotiranta H."/>
            <person name="LaButti K.M."/>
            <person name="Lechner B.E."/>
            <person name="Liimatainen K."/>
            <person name="Lipzen A."/>
            <person name="Lukacs Z."/>
            <person name="Mihaltcheva S."/>
            <person name="Morgado L.N."/>
            <person name="Niskanen T."/>
            <person name="Noordeloos M.E."/>
            <person name="Ohm R.A."/>
            <person name="Ortiz-Santana B."/>
            <person name="Ovrebo C."/>
            <person name="Racz N."/>
            <person name="Riley R."/>
            <person name="Savchenko A."/>
            <person name="Shiryaev A."/>
            <person name="Soop K."/>
            <person name="Spirin V."/>
            <person name="Szebenyi C."/>
            <person name="Tomsovsky M."/>
            <person name="Tulloss R.E."/>
            <person name="Uehling J."/>
            <person name="Grigoriev I.V."/>
            <person name="Vagvolgyi C."/>
            <person name="Papp T."/>
            <person name="Martin F.M."/>
            <person name="Miettinen O."/>
            <person name="Hibbett D.S."/>
            <person name="Nagy L.G."/>
        </authorList>
    </citation>
    <scope>NUCLEOTIDE SEQUENCE [LARGE SCALE GENOMIC DNA]</scope>
    <source>
        <strain evidence="2 3">CBS 309.79</strain>
    </source>
</reference>
<dbReference type="STRING" id="1884261.A0A5C3QZM9"/>
<feature type="compositionally biased region" description="Polar residues" evidence="1">
    <location>
        <begin position="713"/>
        <end position="728"/>
    </location>
</feature>
<keyword evidence="3" id="KW-1185">Reference proteome</keyword>
<feature type="compositionally biased region" description="Acidic residues" evidence="1">
    <location>
        <begin position="786"/>
        <end position="799"/>
    </location>
</feature>
<sequence length="938" mass="101603">MDLQSTQSTTLPNYIPSFGENASNMEPQFTFAYQHPALDSSSEMQDTAAEDLAETSMLAHRVVSAHSNPSPPPSPSPEQSPMDMQLSCLLDPSQPPNIFPLSKDTTPPRSSTSTPTPAFSSIQSPSTPRPTPVLFQETVQMNGQVSTDSERVPMNDMDHMSLVDPPNERAHGAEDEQGKVAVEPNTEAPALPFVAPTMPTNQNMEFGQSPTPFQSTKSGGESSFPAVSKPASAMEEAKLVTPDRGRSEHAGSSNHRQLRSLSPKSSELLLKILPGEPEEQQSMNGRAPRNPTALPQFPSFHKPNPPTEPPMSLRTNSPVRSAPPVRYPSPARYTSPVRPNERSRFPSPSKPPIRFLPPPSATRPTSRPAVPSTPAGPSLPTRAPSTPLTTQSSSTLRLPHGPTLLRTPTAPTPDTKATASRLAPTQERSRSMEPAVKGVPRQHEATSPLTTISEKNDSHVLGMDGSQPSTNLPPPPPSPQKPHISKIAVLKQTQTKSRIPRIGTGPYPRAGPSRLSSRTTTLTKTPNGTAGITKTPRPVLTNDKVSSLPSTGPKVPLGSAARPTASTTLKRKREASSEETAPFSRSTSSSETTRPHSVNAPKPVSSTSQPSAPPADQLMEVDPLSTPDPPPPQPQDSTQPPHDSALTRTPMAAESGIPRSIDPHTQPTSAIPATRRTSRQKRNSPERTQPSSHVVSPKPRRPRNSPDLDSLGGFSNTQLRTLTSTNTVKNEKYAVARIEVEVVRIEGNRPVSPPPKVMTIVQREQSEGQSQRNKRAERRARRDSENPEDSLDLEEEEEAGGWGESGRHVRGAGEEEEYETPERPQRPRKKTKAGDDDTGDRAEERRVRWDRGLLTFTLLDSIQPRTRASRQPVDPGTCCLARKAKLLTLDTLGNLANVEGPLPGLVSQHVVVKKFVYDDDLPPPPAPSRATRSKSKKK</sequence>
<protein>
    <submittedName>
        <fullName evidence="2">Uncharacterized protein</fullName>
    </submittedName>
</protein>
<feature type="compositionally biased region" description="Polar residues" evidence="1">
    <location>
        <begin position="1"/>
        <end position="12"/>
    </location>
</feature>
<accession>A0A5C3QZM9</accession>
<feature type="compositionally biased region" description="Pro residues" evidence="1">
    <location>
        <begin position="348"/>
        <end position="361"/>
    </location>
</feature>
<organism evidence="2 3">
    <name type="scientific">Pterulicium gracile</name>
    <dbReference type="NCBI Taxonomy" id="1884261"/>
    <lineage>
        <taxon>Eukaryota</taxon>
        <taxon>Fungi</taxon>
        <taxon>Dikarya</taxon>
        <taxon>Basidiomycota</taxon>
        <taxon>Agaricomycotina</taxon>
        <taxon>Agaricomycetes</taxon>
        <taxon>Agaricomycetidae</taxon>
        <taxon>Agaricales</taxon>
        <taxon>Pleurotineae</taxon>
        <taxon>Pterulaceae</taxon>
        <taxon>Pterulicium</taxon>
    </lineage>
</organism>
<dbReference type="OrthoDB" id="2148418at2759"/>
<feature type="compositionally biased region" description="Pro residues" evidence="1">
    <location>
        <begin position="471"/>
        <end position="480"/>
    </location>
</feature>
<evidence type="ECO:0000313" key="3">
    <source>
        <dbReference type="Proteomes" id="UP000305067"/>
    </source>
</evidence>
<evidence type="ECO:0000256" key="1">
    <source>
        <dbReference type="SAM" id="MobiDB-lite"/>
    </source>
</evidence>
<proteinExistence type="predicted"/>
<feature type="region of interest" description="Disordered" evidence="1">
    <location>
        <begin position="190"/>
        <end position="845"/>
    </location>
</feature>
<feature type="compositionally biased region" description="Low complexity" evidence="1">
    <location>
        <begin position="259"/>
        <end position="274"/>
    </location>
</feature>
<feature type="compositionally biased region" description="Pro residues" evidence="1">
    <location>
        <begin position="69"/>
        <end position="78"/>
    </location>
</feature>
<feature type="compositionally biased region" description="Low complexity" evidence="1">
    <location>
        <begin position="105"/>
        <end position="121"/>
    </location>
</feature>
<feature type="compositionally biased region" description="Basic and acidic residues" evidence="1">
    <location>
        <begin position="729"/>
        <end position="747"/>
    </location>
</feature>
<dbReference type="Proteomes" id="UP000305067">
    <property type="component" value="Unassembled WGS sequence"/>
</dbReference>
<feature type="compositionally biased region" description="Basic and acidic residues" evidence="1">
    <location>
        <begin position="235"/>
        <end position="249"/>
    </location>
</feature>
<dbReference type="AlphaFoldDB" id="A0A5C3QZM9"/>
<feature type="region of interest" description="Disordered" evidence="1">
    <location>
        <begin position="1"/>
        <end position="23"/>
    </location>
</feature>
<feature type="compositionally biased region" description="Basic and acidic residues" evidence="1">
    <location>
        <begin position="148"/>
        <end position="178"/>
    </location>
</feature>